<dbReference type="Proteomes" id="UP000010475">
    <property type="component" value="Plasmid pCYLST.01"/>
</dbReference>
<proteinExistence type="predicted"/>
<dbReference type="SUPFAM" id="SSF47598">
    <property type="entry name" value="Ribbon-helix-helix"/>
    <property type="match status" value="1"/>
</dbReference>
<dbReference type="HOGENOM" id="CLU_2448168_0_0_3"/>
<dbReference type="Pfam" id="PF09386">
    <property type="entry name" value="ParD"/>
    <property type="match status" value="1"/>
</dbReference>
<sequence>MAETKKTSKLSLKPGVKTTPVMDEQAAWVESRNGVEASIPKEEPSNSKMKRITFEVTETQHQAIKICATKKGMSIKELMISLIEQELED</sequence>
<dbReference type="PATRIC" id="fig|56107.3.peg.7007"/>
<dbReference type="OrthoDB" id="487930at2"/>
<dbReference type="KEGG" id="csg:Cylst_6533"/>
<evidence type="ECO:0000256" key="1">
    <source>
        <dbReference type="ARBA" id="ARBA00022649"/>
    </source>
</evidence>
<keyword evidence="3" id="KW-1185">Reference proteome</keyword>
<keyword evidence="2" id="KW-0614">Plasmid</keyword>
<dbReference type="InterPro" id="IPR038296">
    <property type="entry name" value="ParD_sf"/>
</dbReference>
<geneLocation type="plasmid" evidence="2 3">
    <name>pCYLST.01</name>
</geneLocation>
<dbReference type="EMBL" id="CP003643">
    <property type="protein sequence ID" value="AFZ28312.1"/>
    <property type="molecule type" value="Genomic_DNA"/>
</dbReference>
<accession>K9X9H2</accession>
<dbReference type="AlphaFoldDB" id="K9X9H2"/>
<evidence type="ECO:0008006" key="4">
    <source>
        <dbReference type="Google" id="ProtNLM"/>
    </source>
</evidence>
<evidence type="ECO:0000313" key="3">
    <source>
        <dbReference type="Proteomes" id="UP000010475"/>
    </source>
</evidence>
<reference evidence="2 3" key="1">
    <citation type="submission" date="2012-06" db="EMBL/GenBank/DDBJ databases">
        <title>Noncontiguous Finished plasmid 1 of genome of Cylindrospermum stagnale PCC 7417.</title>
        <authorList>
            <consortium name="US DOE Joint Genome Institute"/>
            <person name="Gugger M."/>
            <person name="Coursin T."/>
            <person name="Rippka R."/>
            <person name="Tandeau De Marsac N."/>
            <person name="Huntemann M."/>
            <person name="Wei C.-L."/>
            <person name="Han J."/>
            <person name="Detter J.C."/>
            <person name="Han C."/>
            <person name="Tapia R."/>
            <person name="Davenport K."/>
            <person name="Daligault H."/>
            <person name="Erkkila T."/>
            <person name="Gu W."/>
            <person name="Munk A.C.C."/>
            <person name="Teshima H."/>
            <person name="Xu Y."/>
            <person name="Chain P."/>
            <person name="Chen A."/>
            <person name="Krypides N."/>
            <person name="Mavromatis K."/>
            <person name="Markowitz V."/>
            <person name="Szeto E."/>
            <person name="Ivanova N."/>
            <person name="Mikhailova N."/>
            <person name="Ovchinnikova G."/>
            <person name="Pagani I."/>
            <person name="Pati A."/>
            <person name="Goodwin L."/>
            <person name="Peters L."/>
            <person name="Pitluck S."/>
            <person name="Woyke T."/>
            <person name="Kerfeld C."/>
        </authorList>
    </citation>
    <scope>NUCLEOTIDE SEQUENCE [LARGE SCALE GENOMIC DNA]</scope>
    <source>
        <strain evidence="2 3">PCC 7417</strain>
        <plasmid evidence="3">Plasmid pCYLST.01</plasmid>
    </source>
</reference>
<dbReference type="Gene3D" id="6.10.180.10">
    <property type="entry name" value="Antitoxin ParD"/>
    <property type="match status" value="1"/>
</dbReference>
<name>K9X9H2_9NOST</name>
<gene>
    <name evidence="2" type="ORF">Cylst_6533</name>
</gene>
<dbReference type="InterPro" id="IPR022789">
    <property type="entry name" value="ParD"/>
</dbReference>
<organism evidence="2 3">
    <name type="scientific">Cylindrospermum stagnale PCC 7417</name>
    <dbReference type="NCBI Taxonomy" id="56107"/>
    <lineage>
        <taxon>Bacteria</taxon>
        <taxon>Bacillati</taxon>
        <taxon>Cyanobacteriota</taxon>
        <taxon>Cyanophyceae</taxon>
        <taxon>Nostocales</taxon>
        <taxon>Nostocaceae</taxon>
        <taxon>Cylindrospermum</taxon>
    </lineage>
</organism>
<evidence type="ECO:0000313" key="2">
    <source>
        <dbReference type="EMBL" id="AFZ28312.1"/>
    </source>
</evidence>
<dbReference type="InterPro" id="IPR010985">
    <property type="entry name" value="Ribbon_hlx_hlx"/>
</dbReference>
<keyword evidence="1" id="KW-1277">Toxin-antitoxin system</keyword>
<dbReference type="RefSeq" id="WP_015328357.1">
    <property type="nucleotide sequence ID" value="NC_020050.1"/>
</dbReference>
<dbReference type="GO" id="GO:0006355">
    <property type="term" value="P:regulation of DNA-templated transcription"/>
    <property type="evidence" value="ECO:0007669"/>
    <property type="project" value="InterPro"/>
</dbReference>
<protein>
    <recommendedName>
        <fullName evidence="4">Plasmid segregation centromere-binding protein ParG</fullName>
    </recommendedName>
</protein>